<dbReference type="AlphaFoldDB" id="A0AAE3CJZ1"/>
<accession>A0AAE3CJZ1</accession>
<dbReference type="InterPro" id="IPR053842">
    <property type="entry name" value="NikA-like"/>
</dbReference>
<sequence>MATASERIPVLVTPQEKALISKMAQDAHMSMGELLRRAASSFRPNEEEEILEGMIGQILKTSAQANAAIDEALAFVEDSERRIAAMESGRTR</sequence>
<dbReference type="Proteomes" id="UP001197378">
    <property type="component" value="Unassembled WGS sequence"/>
</dbReference>
<evidence type="ECO:0000313" key="1">
    <source>
        <dbReference type="EMBL" id="MBU2787940.1"/>
    </source>
</evidence>
<dbReference type="Pfam" id="PF21983">
    <property type="entry name" value="NikA-like"/>
    <property type="match status" value="1"/>
</dbReference>
<gene>
    <name evidence="1" type="ORF">HFQ13_06945</name>
</gene>
<comment type="caution">
    <text evidence="1">The sequence shown here is derived from an EMBL/GenBank/DDBJ whole genome shotgun (WGS) entry which is preliminary data.</text>
</comment>
<reference evidence="1" key="1">
    <citation type="journal article" date="2021" name="ISME J.">
        <title>Genomic evolution of the class Acidithiobacillia: deep-branching Proteobacteria living in extreme acidic conditions.</title>
        <authorList>
            <person name="Moya-Beltran A."/>
            <person name="Beard S."/>
            <person name="Rojas-Villalobos C."/>
            <person name="Issotta F."/>
            <person name="Gallardo Y."/>
            <person name="Ulloa R."/>
            <person name="Giaveno A."/>
            <person name="Degli Esposti M."/>
            <person name="Johnson D.B."/>
            <person name="Quatrini R."/>
        </authorList>
    </citation>
    <scope>NUCLEOTIDE SEQUENCE</scope>
    <source>
        <strain evidence="1">VAN18-1</strain>
    </source>
</reference>
<dbReference type="EMBL" id="JAAXYO010000089">
    <property type="protein sequence ID" value="MBU2787940.1"/>
    <property type="molecule type" value="Genomic_DNA"/>
</dbReference>
<organism evidence="1 2">
    <name type="scientific">Igneacidithiobacillus copahuensis</name>
    <dbReference type="NCBI Taxonomy" id="2724909"/>
    <lineage>
        <taxon>Bacteria</taxon>
        <taxon>Pseudomonadati</taxon>
        <taxon>Pseudomonadota</taxon>
        <taxon>Acidithiobacillia</taxon>
        <taxon>Acidithiobacillales</taxon>
        <taxon>Acidithiobacillaceae</taxon>
        <taxon>Igneacidithiobacillus</taxon>
    </lineage>
</organism>
<name>A0AAE3CJZ1_9PROT</name>
<protein>
    <submittedName>
        <fullName evidence="1">Ribbon-helix-helix protein, CopG family</fullName>
    </submittedName>
</protein>
<evidence type="ECO:0000313" key="2">
    <source>
        <dbReference type="Proteomes" id="UP001197378"/>
    </source>
</evidence>
<dbReference type="RefSeq" id="WP_215872388.1">
    <property type="nucleotide sequence ID" value="NZ_JAAXYO010000089.1"/>
</dbReference>
<proteinExistence type="predicted"/>
<keyword evidence="2" id="KW-1185">Reference proteome</keyword>